<dbReference type="InterPro" id="IPR047647">
    <property type="entry name" value="ISAs1_transpos"/>
</dbReference>
<feature type="domain" description="Transposase IS4-like" evidence="1">
    <location>
        <begin position="2"/>
        <end position="61"/>
    </location>
</feature>
<dbReference type="InterPro" id="IPR051698">
    <property type="entry name" value="Transposase_11-like"/>
</dbReference>
<dbReference type="GO" id="GO:0004803">
    <property type="term" value="F:transposase activity"/>
    <property type="evidence" value="ECO:0007669"/>
    <property type="project" value="InterPro"/>
</dbReference>
<keyword evidence="3" id="KW-1185">Reference proteome</keyword>
<accession>A0AAJ0U7U5</accession>
<dbReference type="GO" id="GO:0003677">
    <property type="term" value="F:DNA binding"/>
    <property type="evidence" value="ECO:0007669"/>
    <property type="project" value="InterPro"/>
</dbReference>
<dbReference type="EMBL" id="NRSJ01000054">
    <property type="protein sequence ID" value="MBK1706871.1"/>
    <property type="molecule type" value="Genomic_DNA"/>
</dbReference>
<dbReference type="NCBIfam" id="NF033564">
    <property type="entry name" value="transpos_ISAs1"/>
    <property type="match status" value="1"/>
</dbReference>
<organism evidence="2 3">
    <name type="scientific">Halochromatium glycolicum</name>
    <dbReference type="NCBI Taxonomy" id="85075"/>
    <lineage>
        <taxon>Bacteria</taxon>
        <taxon>Pseudomonadati</taxon>
        <taxon>Pseudomonadota</taxon>
        <taxon>Gammaproteobacteria</taxon>
        <taxon>Chromatiales</taxon>
        <taxon>Chromatiaceae</taxon>
        <taxon>Halochromatium</taxon>
    </lineage>
</organism>
<sequence length="205" mass="23150">MLGQEAVYGNENEIVAIPRLLDMLDLTGMLVTIDAMGCQKAIAKTIRDKGADYLLPVKDNQLSLHNDIMAFFDEHRDRAFADCTALFHETTDQDHGRFEIRRHWSTGDIAWLAERHPWSGLASIAMIERDGKTETTRHYSFFPARRCRPILCDGFLEESGEQGHTFDVLDAPADNHAAEDIHDKIEVEVDPFGRSFGSVTSQDQT</sequence>
<dbReference type="Pfam" id="PF01609">
    <property type="entry name" value="DDE_Tnp_1"/>
    <property type="match status" value="1"/>
</dbReference>
<reference evidence="2" key="1">
    <citation type="submission" date="2017-08" db="EMBL/GenBank/DDBJ databases">
        <authorList>
            <person name="Imhoff J.F."/>
            <person name="Rahn T."/>
            <person name="Kuenzel S."/>
            <person name="Neulinger S.C."/>
        </authorList>
    </citation>
    <scope>NUCLEOTIDE SEQUENCE</scope>
    <source>
        <strain evidence="2">DSM 11080</strain>
    </source>
</reference>
<proteinExistence type="predicted"/>
<evidence type="ECO:0000313" key="2">
    <source>
        <dbReference type="EMBL" id="MBK1706871.1"/>
    </source>
</evidence>
<dbReference type="PANTHER" id="PTHR30298:SF0">
    <property type="entry name" value="PROTEIN YBFL-RELATED"/>
    <property type="match status" value="1"/>
</dbReference>
<protein>
    <recommendedName>
        <fullName evidence="1">Transposase IS4-like domain-containing protein</fullName>
    </recommendedName>
</protein>
<dbReference type="AlphaFoldDB" id="A0AAJ0U7U5"/>
<evidence type="ECO:0000313" key="3">
    <source>
        <dbReference type="Proteomes" id="UP001296776"/>
    </source>
</evidence>
<reference evidence="2" key="2">
    <citation type="journal article" date="2020" name="Microorganisms">
        <title>Osmotic Adaptation and Compatible Solute Biosynthesis of Phototrophic Bacteria as Revealed from Genome Analyses.</title>
        <authorList>
            <person name="Imhoff J.F."/>
            <person name="Rahn T."/>
            <person name="Kunzel S."/>
            <person name="Keller A."/>
            <person name="Neulinger S.C."/>
        </authorList>
    </citation>
    <scope>NUCLEOTIDE SEQUENCE</scope>
    <source>
        <strain evidence="2">DSM 11080</strain>
    </source>
</reference>
<name>A0AAJ0U7U5_9GAMM</name>
<dbReference type="Proteomes" id="UP001296776">
    <property type="component" value="Unassembled WGS sequence"/>
</dbReference>
<dbReference type="GO" id="GO:0006313">
    <property type="term" value="P:DNA transposition"/>
    <property type="evidence" value="ECO:0007669"/>
    <property type="project" value="InterPro"/>
</dbReference>
<evidence type="ECO:0000259" key="1">
    <source>
        <dbReference type="Pfam" id="PF01609"/>
    </source>
</evidence>
<comment type="caution">
    <text evidence="2">The sequence shown here is derived from an EMBL/GenBank/DDBJ whole genome shotgun (WGS) entry which is preliminary data.</text>
</comment>
<gene>
    <name evidence="2" type="ORF">CKO40_20600</name>
</gene>
<dbReference type="PANTHER" id="PTHR30298">
    <property type="entry name" value="H REPEAT-ASSOCIATED PREDICTED TRANSPOSASE"/>
    <property type="match status" value="1"/>
</dbReference>
<dbReference type="InterPro" id="IPR002559">
    <property type="entry name" value="Transposase_11"/>
</dbReference>